<reference evidence="1 2" key="1">
    <citation type="journal article" date="2019" name="Commun. Biol.">
        <title>The bagworm genome reveals a unique fibroin gene that provides high tensile strength.</title>
        <authorList>
            <person name="Kono N."/>
            <person name="Nakamura H."/>
            <person name="Ohtoshi R."/>
            <person name="Tomita M."/>
            <person name="Numata K."/>
            <person name="Arakawa K."/>
        </authorList>
    </citation>
    <scope>NUCLEOTIDE SEQUENCE [LARGE SCALE GENOMIC DNA]</scope>
</reference>
<evidence type="ECO:0000313" key="1">
    <source>
        <dbReference type="EMBL" id="GBP06978.1"/>
    </source>
</evidence>
<comment type="caution">
    <text evidence="1">The sequence shown here is derived from an EMBL/GenBank/DDBJ whole genome shotgun (WGS) entry which is preliminary data.</text>
</comment>
<evidence type="ECO:0000313" key="2">
    <source>
        <dbReference type="Proteomes" id="UP000299102"/>
    </source>
</evidence>
<protein>
    <submittedName>
        <fullName evidence="1">Uncharacterized protein</fullName>
    </submittedName>
</protein>
<proteinExistence type="predicted"/>
<name>A0A4C1T0K3_EUMVA</name>
<organism evidence="1 2">
    <name type="scientific">Eumeta variegata</name>
    <name type="common">Bagworm moth</name>
    <name type="synonym">Eumeta japonica</name>
    <dbReference type="NCBI Taxonomy" id="151549"/>
    <lineage>
        <taxon>Eukaryota</taxon>
        <taxon>Metazoa</taxon>
        <taxon>Ecdysozoa</taxon>
        <taxon>Arthropoda</taxon>
        <taxon>Hexapoda</taxon>
        <taxon>Insecta</taxon>
        <taxon>Pterygota</taxon>
        <taxon>Neoptera</taxon>
        <taxon>Endopterygota</taxon>
        <taxon>Lepidoptera</taxon>
        <taxon>Glossata</taxon>
        <taxon>Ditrysia</taxon>
        <taxon>Tineoidea</taxon>
        <taxon>Psychidae</taxon>
        <taxon>Oiketicinae</taxon>
        <taxon>Eumeta</taxon>
    </lineage>
</organism>
<dbReference type="Proteomes" id="UP000299102">
    <property type="component" value="Unassembled WGS sequence"/>
</dbReference>
<dbReference type="EMBL" id="BGZK01000024">
    <property type="protein sequence ID" value="GBP06978.1"/>
    <property type="molecule type" value="Genomic_DNA"/>
</dbReference>
<accession>A0A4C1T0K3</accession>
<sequence>MSFKKKKNANVTSDLGVVSFYTQKTSKPPIRFLGSNFDRTLKRFFTSSPIPKIICYNGGKPEKNEQLPRAAAESCPRGGEIVVVLRSADRNATKTRRISSIVRVLPPPGLAAAWSLRTDGGPCTLYPLRWSDAAGRLLTGVIFDAMSSTAALTNPPNHGARGFI</sequence>
<gene>
    <name evidence="1" type="ORF">EVAR_4412_1</name>
</gene>
<keyword evidence="2" id="KW-1185">Reference proteome</keyword>
<dbReference type="AlphaFoldDB" id="A0A4C1T0K3"/>